<evidence type="ECO:0000256" key="3">
    <source>
        <dbReference type="PIRSR" id="PIRSR000137-2"/>
    </source>
</evidence>
<feature type="binding site" evidence="3">
    <location>
        <position position="230"/>
    </location>
    <ligand>
        <name>FAD</name>
        <dbReference type="ChEBI" id="CHEBI:57692"/>
    </ligand>
</feature>
<comment type="cofactor">
    <cofactor evidence="3">
        <name>FAD</name>
        <dbReference type="ChEBI" id="CHEBI:57692"/>
    </cofactor>
</comment>
<evidence type="ECO:0000256" key="1">
    <source>
        <dbReference type="ARBA" id="ARBA00010790"/>
    </source>
</evidence>
<dbReference type="PROSITE" id="PS00624">
    <property type="entry name" value="GMC_OXRED_2"/>
    <property type="match status" value="1"/>
</dbReference>
<dbReference type="PIRSF" id="PIRSF000137">
    <property type="entry name" value="Alcohol_oxidase"/>
    <property type="match status" value="1"/>
</dbReference>
<dbReference type="KEGG" id="pfy:PFICI_01009"/>
<name>W3XPK3_PESFW</name>
<keyword evidence="8" id="KW-1185">Reference proteome</keyword>
<dbReference type="Pfam" id="PF00732">
    <property type="entry name" value="GMC_oxred_N"/>
    <property type="match status" value="1"/>
</dbReference>
<dbReference type="InterPro" id="IPR036188">
    <property type="entry name" value="FAD/NAD-bd_sf"/>
</dbReference>
<dbReference type="InterPro" id="IPR000172">
    <property type="entry name" value="GMC_OxRdtase_N"/>
</dbReference>
<feature type="domain" description="Glucose-methanol-choline oxidoreductase N-terminal" evidence="5">
    <location>
        <begin position="83"/>
        <end position="106"/>
    </location>
</feature>
<evidence type="ECO:0000259" key="5">
    <source>
        <dbReference type="PROSITE" id="PS00623"/>
    </source>
</evidence>
<organism evidence="7 8">
    <name type="scientific">Pestalotiopsis fici (strain W106-1 / CGMCC3.15140)</name>
    <dbReference type="NCBI Taxonomy" id="1229662"/>
    <lineage>
        <taxon>Eukaryota</taxon>
        <taxon>Fungi</taxon>
        <taxon>Dikarya</taxon>
        <taxon>Ascomycota</taxon>
        <taxon>Pezizomycotina</taxon>
        <taxon>Sordariomycetes</taxon>
        <taxon>Xylariomycetidae</taxon>
        <taxon>Amphisphaeriales</taxon>
        <taxon>Sporocadaceae</taxon>
        <taxon>Pestalotiopsis</taxon>
    </lineage>
</organism>
<protein>
    <recommendedName>
        <fullName evidence="5 6">Glucose-methanol-choline oxidoreductase N-terminal domain-containing protein</fullName>
    </recommendedName>
</protein>
<evidence type="ECO:0000256" key="4">
    <source>
        <dbReference type="RuleBase" id="RU003968"/>
    </source>
</evidence>
<sequence length="535" mass="58614">MDSEYDFIVVGGGASGCVVAARLAQSAVKPSVLLLEAGGLNEDAAHLTGAQRYEVAFREGSPLNWGYKTEPQWAGQQIDYSRGKGLGGSTAINFCGWVIGPDDDYDEWARIVADDAFGWRHVRRVLKRVENFHNDVPEDFRDYINPKDEEHGIGGAVDVSYQEEWLPGTRDVFKAAEQVGFGVNPDVNNGNPMGMGMGMVCIHKGVRVTSSSAYLSSPPSNLTIIADAHVAKIILNGKTAQGVQIIDGRRFTAKKEVIISGGAINSPQILLCSGIGPSSELEKLGIDVLHDLPAVGKNLRDHCFSLAGLVIKKTHDAPFKQIPSPMGWFQVPAVLASAEFQDLPLETQNYLKKSHVPSWELAAQTPFLDGTQVKDDEEVFTSCCLLMNPQSRGTVTLKSADPKEAPIIDPKFLTHPFDRRAAIESFRDMLKYLQAPVWKEKTVRNLAWPHDDSDEAIWETFSSNLRSTWHMAGTIAMGRNADDACVDNSFKVFGIDGLRVVDMSVCPMVPNNHTQTTAYVIGELAAEKIAFEHCL</sequence>
<dbReference type="PANTHER" id="PTHR11552:SF134">
    <property type="entry name" value="GLUCOSE-METHANOL-CHOLINE OXIDOREDUCTASE N-TERMINAL DOMAIN-CONTAINING PROTEIN"/>
    <property type="match status" value="1"/>
</dbReference>
<dbReference type="InParanoid" id="W3XPK3"/>
<dbReference type="PANTHER" id="PTHR11552">
    <property type="entry name" value="GLUCOSE-METHANOL-CHOLINE GMC OXIDOREDUCTASE"/>
    <property type="match status" value="1"/>
</dbReference>
<proteinExistence type="inferred from homology"/>
<dbReference type="EMBL" id="KI912109">
    <property type="protein sequence ID" value="ETS87181.1"/>
    <property type="molecule type" value="Genomic_DNA"/>
</dbReference>
<dbReference type="Gene3D" id="3.30.560.10">
    <property type="entry name" value="Glucose Oxidase, domain 3"/>
    <property type="match status" value="1"/>
</dbReference>
<keyword evidence="4" id="KW-0285">Flavoprotein</keyword>
<dbReference type="InterPro" id="IPR012132">
    <property type="entry name" value="GMC_OxRdtase"/>
</dbReference>
<dbReference type="Proteomes" id="UP000030651">
    <property type="component" value="Unassembled WGS sequence"/>
</dbReference>
<evidence type="ECO:0000313" key="8">
    <source>
        <dbReference type="Proteomes" id="UP000030651"/>
    </source>
</evidence>
<feature type="active site" description="Proton acceptor" evidence="2">
    <location>
        <position position="513"/>
    </location>
</feature>
<reference evidence="8" key="1">
    <citation type="journal article" date="2015" name="BMC Genomics">
        <title>Genomic and transcriptomic analysis of the endophytic fungus Pestalotiopsis fici reveals its lifestyle and high potential for synthesis of natural products.</title>
        <authorList>
            <person name="Wang X."/>
            <person name="Zhang X."/>
            <person name="Liu L."/>
            <person name="Xiang M."/>
            <person name="Wang W."/>
            <person name="Sun X."/>
            <person name="Che Y."/>
            <person name="Guo L."/>
            <person name="Liu G."/>
            <person name="Guo L."/>
            <person name="Wang C."/>
            <person name="Yin W.B."/>
            <person name="Stadler M."/>
            <person name="Zhang X."/>
            <person name="Liu X."/>
        </authorList>
    </citation>
    <scope>NUCLEOTIDE SEQUENCE [LARGE SCALE GENOMIC DNA]</scope>
    <source>
        <strain evidence="8">W106-1 / CGMCC3.15140</strain>
    </source>
</reference>
<dbReference type="Pfam" id="PF05199">
    <property type="entry name" value="GMC_oxred_C"/>
    <property type="match status" value="1"/>
</dbReference>
<evidence type="ECO:0000256" key="2">
    <source>
        <dbReference type="PIRSR" id="PIRSR000137-1"/>
    </source>
</evidence>
<gene>
    <name evidence="7" type="ORF">PFICI_01009</name>
</gene>
<dbReference type="OrthoDB" id="269227at2759"/>
<feature type="active site" description="Proton donor" evidence="2">
    <location>
        <position position="470"/>
    </location>
</feature>
<comment type="similarity">
    <text evidence="1 4">Belongs to the GMC oxidoreductase family.</text>
</comment>
<evidence type="ECO:0000259" key="6">
    <source>
        <dbReference type="PROSITE" id="PS00624"/>
    </source>
</evidence>
<dbReference type="SUPFAM" id="SSF54373">
    <property type="entry name" value="FAD-linked reductases, C-terminal domain"/>
    <property type="match status" value="1"/>
</dbReference>
<feature type="domain" description="Glucose-methanol-choline oxidoreductase N-terminal" evidence="6">
    <location>
        <begin position="262"/>
        <end position="276"/>
    </location>
</feature>
<dbReference type="SUPFAM" id="SSF51905">
    <property type="entry name" value="FAD/NAD(P)-binding domain"/>
    <property type="match status" value="1"/>
</dbReference>
<feature type="binding site" evidence="3">
    <location>
        <begin position="469"/>
        <end position="470"/>
    </location>
    <ligand>
        <name>FAD</name>
        <dbReference type="ChEBI" id="CHEBI:57692"/>
    </ligand>
</feature>
<dbReference type="GO" id="GO:0050660">
    <property type="term" value="F:flavin adenine dinucleotide binding"/>
    <property type="evidence" value="ECO:0007669"/>
    <property type="project" value="InterPro"/>
</dbReference>
<dbReference type="PROSITE" id="PS00623">
    <property type="entry name" value="GMC_OXRED_1"/>
    <property type="match status" value="1"/>
</dbReference>
<dbReference type="InterPro" id="IPR007867">
    <property type="entry name" value="GMC_OxRtase_C"/>
</dbReference>
<dbReference type="RefSeq" id="XP_007827781.1">
    <property type="nucleotide sequence ID" value="XM_007829590.1"/>
</dbReference>
<accession>W3XPK3</accession>
<dbReference type="OMA" id="NVAGLWH"/>
<dbReference type="eggNOG" id="KOG1238">
    <property type="taxonomic scope" value="Eukaryota"/>
</dbReference>
<dbReference type="Gene3D" id="3.50.50.60">
    <property type="entry name" value="FAD/NAD(P)-binding domain"/>
    <property type="match status" value="1"/>
</dbReference>
<dbReference type="AlphaFoldDB" id="W3XPK3"/>
<dbReference type="GeneID" id="19266022"/>
<dbReference type="HOGENOM" id="CLU_002865_6_3_1"/>
<evidence type="ECO:0000313" key="7">
    <source>
        <dbReference type="EMBL" id="ETS87181.1"/>
    </source>
</evidence>
<dbReference type="GO" id="GO:0016614">
    <property type="term" value="F:oxidoreductase activity, acting on CH-OH group of donors"/>
    <property type="evidence" value="ECO:0007669"/>
    <property type="project" value="InterPro"/>
</dbReference>
<keyword evidence="3 4" id="KW-0274">FAD</keyword>